<evidence type="ECO:0000313" key="1">
    <source>
        <dbReference type="EMBL" id="GBP59053.1"/>
    </source>
</evidence>
<proteinExistence type="predicted"/>
<dbReference type="EMBL" id="BGZK01000751">
    <property type="protein sequence ID" value="GBP59053.1"/>
    <property type="molecule type" value="Genomic_DNA"/>
</dbReference>
<gene>
    <name evidence="1" type="ORF">EVAR_39137_1</name>
</gene>
<name>A0A4C1X7A4_EUMVA</name>
<dbReference type="Proteomes" id="UP000299102">
    <property type="component" value="Unassembled WGS sequence"/>
</dbReference>
<dbReference type="Gene3D" id="3.30.420.10">
    <property type="entry name" value="Ribonuclease H-like superfamily/Ribonuclease H"/>
    <property type="match status" value="1"/>
</dbReference>
<comment type="caution">
    <text evidence="1">The sequence shown here is derived from an EMBL/GenBank/DDBJ whole genome shotgun (WGS) entry which is preliminary data.</text>
</comment>
<dbReference type="AlphaFoldDB" id="A0A4C1X7A4"/>
<organism evidence="1 2">
    <name type="scientific">Eumeta variegata</name>
    <name type="common">Bagworm moth</name>
    <name type="synonym">Eumeta japonica</name>
    <dbReference type="NCBI Taxonomy" id="151549"/>
    <lineage>
        <taxon>Eukaryota</taxon>
        <taxon>Metazoa</taxon>
        <taxon>Ecdysozoa</taxon>
        <taxon>Arthropoda</taxon>
        <taxon>Hexapoda</taxon>
        <taxon>Insecta</taxon>
        <taxon>Pterygota</taxon>
        <taxon>Neoptera</taxon>
        <taxon>Endopterygota</taxon>
        <taxon>Lepidoptera</taxon>
        <taxon>Glossata</taxon>
        <taxon>Ditrysia</taxon>
        <taxon>Tineoidea</taxon>
        <taxon>Psychidae</taxon>
        <taxon>Oiketicinae</taxon>
        <taxon>Eumeta</taxon>
    </lineage>
</organism>
<evidence type="ECO:0000313" key="2">
    <source>
        <dbReference type="Proteomes" id="UP000299102"/>
    </source>
</evidence>
<keyword evidence="2" id="KW-1185">Reference proteome</keyword>
<evidence type="ECO:0008006" key="3">
    <source>
        <dbReference type="Google" id="ProtNLM"/>
    </source>
</evidence>
<dbReference type="InterPro" id="IPR036397">
    <property type="entry name" value="RNaseH_sf"/>
</dbReference>
<protein>
    <recommendedName>
        <fullName evidence="3">Histone-lysine N-methyltransferase SETMAR</fullName>
    </recommendedName>
</protein>
<sequence>MSAETTRFLEGQKIELTGYLPYSPALASNDFYLFPSIKNKLRGQRFSSRKEAVDFVRPSLAAPACVDEVRVRVSKRKVRVSKMKEEVEPEGTRY</sequence>
<dbReference type="OrthoDB" id="10017160at2759"/>
<accession>A0A4C1X7A4</accession>
<dbReference type="GO" id="GO:0003676">
    <property type="term" value="F:nucleic acid binding"/>
    <property type="evidence" value="ECO:0007669"/>
    <property type="project" value="InterPro"/>
</dbReference>
<reference evidence="1 2" key="1">
    <citation type="journal article" date="2019" name="Commun. Biol.">
        <title>The bagworm genome reveals a unique fibroin gene that provides high tensile strength.</title>
        <authorList>
            <person name="Kono N."/>
            <person name="Nakamura H."/>
            <person name="Ohtoshi R."/>
            <person name="Tomita M."/>
            <person name="Numata K."/>
            <person name="Arakawa K."/>
        </authorList>
    </citation>
    <scope>NUCLEOTIDE SEQUENCE [LARGE SCALE GENOMIC DNA]</scope>
</reference>